<evidence type="ECO:0000256" key="1">
    <source>
        <dbReference type="ARBA" id="ARBA00006139"/>
    </source>
</evidence>
<evidence type="ECO:0000256" key="3">
    <source>
        <dbReference type="ARBA" id="ARBA00022670"/>
    </source>
</evidence>
<comment type="pathway">
    <text evidence="9">Protein modification; lipoprotein biosynthesis (signal peptide cleavage).</text>
</comment>
<feature type="transmembrane region" description="Helical" evidence="9">
    <location>
        <begin position="94"/>
        <end position="112"/>
    </location>
</feature>
<dbReference type="UniPathway" id="UPA00665"/>
<dbReference type="EMBL" id="WMKA01000076">
    <property type="protein sequence ID" value="MTG90921.1"/>
    <property type="molecule type" value="Genomic_DNA"/>
</dbReference>
<dbReference type="GO" id="GO:0004190">
    <property type="term" value="F:aspartic-type endopeptidase activity"/>
    <property type="evidence" value="ECO:0007669"/>
    <property type="project" value="UniProtKB-UniRule"/>
</dbReference>
<evidence type="ECO:0000256" key="5">
    <source>
        <dbReference type="ARBA" id="ARBA00022750"/>
    </source>
</evidence>
<name>A0A6N7ZN65_9MICO</name>
<feature type="transmembrane region" description="Helical" evidence="9">
    <location>
        <begin position="35"/>
        <end position="51"/>
    </location>
</feature>
<protein>
    <recommendedName>
        <fullName evidence="9">Lipoprotein signal peptidase</fullName>
        <ecNumber evidence="9">3.4.23.36</ecNumber>
    </recommendedName>
    <alternativeName>
        <fullName evidence="9">Prolipoprotein signal peptidase</fullName>
    </alternativeName>
    <alternativeName>
        <fullName evidence="9">Signal peptidase II</fullName>
        <shortName evidence="9">SPase II</shortName>
    </alternativeName>
</protein>
<dbReference type="PANTHER" id="PTHR33695">
    <property type="entry name" value="LIPOPROTEIN SIGNAL PEPTIDASE"/>
    <property type="match status" value="1"/>
</dbReference>
<accession>A0A6N7ZN65</accession>
<evidence type="ECO:0000256" key="10">
    <source>
        <dbReference type="RuleBase" id="RU004181"/>
    </source>
</evidence>
<evidence type="ECO:0000256" key="4">
    <source>
        <dbReference type="ARBA" id="ARBA00022692"/>
    </source>
</evidence>
<dbReference type="EC" id="3.4.23.36" evidence="9"/>
<organism evidence="12 13">
    <name type="scientific">Cellulosimicrobium composti</name>
    <dbReference type="NCBI Taxonomy" id="2672572"/>
    <lineage>
        <taxon>Bacteria</taxon>
        <taxon>Bacillati</taxon>
        <taxon>Actinomycetota</taxon>
        <taxon>Actinomycetes</taxon>
        <taxon>Micrococcales</taxon>
        <taxon>Promicromonosporaceae</taxon>
        <taxon>Cellulosimicrobium</taxon>
    </lineage>
</organism>
<dbReference type="GO" id="GO:0005886">
    <property type="term" value="C:plasma membrane"/>
    <property type="evidence" value="ECO:0007669"/>
    <property type="project" value="UniProtKB-SubCell"/>
</dbReference>
<reference evidence="12 13" key="1">
    <citation type="submission" date="2019-11" db="EMBL/GenBank/DDBJ databases">
        <title>Cellulosimicrobium composti sp. nov. isolated from a compost.</title>
        <authorList>
            <person name="Yang Y."/>
        </authorList>
    </citation>
    <scope>NUCLEOTIDE SEQUENCE [LARGE SCALE GENOMIC DNA]</scope>
    <source>
        <strain evidence="12 13">BIT-GX5</strain>
    </source>
</reference>
<proteinExistence type="inferred from homology"/>
<dbReference type="PANTHER" id="PTHR33695:SF1">
    <property type="entry name" value="LIPOPROTEIN SIGNAL PEPTIDASE"/>
    <property type="match status" value="1"/>
</dbReference>
<feature type="region of interest" description="Disordered" evidence="11">
    <location>
        <begin position="190"/>
        <end position="219"/>
    </location>
</feature>
<comment type="caution">
    <text evidence="12">The sequence shown here is derived from an EMBL/GenBank/DDBJ whole genome shotgun (WGS) entry which is preliminary data.</text>
</comment>
<feature type="active site" evidence="9">
    <location>
        <position position="153"/>
    </location>
</feature>
<keyword evidence="8 9" id="KW-0472">Membrane</keyword>
<comment type="similarity">
    <text evidence="1 9 10">Belongs to the peptidase A8 family.</text>
</comment>
<keyword evidence="5 9" id="KW-0064">Aspartyl protease</keyword>
<evidence type="ECO:0000256" key="2">
    <source>
        <dbReference type="ARBA" id="ARBA00022475"/>
    </source>
</evidence>
<comment type="function">
    <text evidence="9">This protein specifically catalyzes the removal of signal peptides from prolipoproteins.</text>
</comment>
<dbReference type="GeneID" id="66336466"/>
<keyword evidence="2 9" id="KW-1003">Cell membrane</keyword>
<dbReference type="GO" id="GO:0006508">
    <property type="term" value="P:proteolysis"/>
    <property type="evidence" value="ECO:0007669"/>
    <property type="project" value="UniProtKB-KW"/>
</dbReference>
<feature type="transmembrane region" description="Helical" evidence="9">
    <location>
        <begin position="119"/>
        <end position="137"/>
    </location>
</feature>
<keyword evidence="3 9" id="KW-0645">Protease</keyword>
<dbReference type="PROSITE" id="PS00855">
    <property type="entry name" value="SPASE_II"/>
    <property type="match status" value="1"/>
</dbReference>
<evidence type="ECO:0000256" key="6">
    <source>
        <dbReference type="ARBA" id="ARBA00022801"/>
    </source>
</evidence>
<dbReference type="Pfam" id="PF01252">
    <property type="entry name" value="Peptidase_A8"/>
    <property type="match status" value="1"/>
</dbReference>
<evidence type="ECO:0000256" key="9">
    <source>
        <dbReference type="HAMAP-Rule" id="MF_00161"/>
    </source>
</evidence>
<comment type="catalytic activity">
    <reaction evidence="9">
        <text>Release of signal peptides from bacterial membrane prolipoproteins. Hydrolyzes -Xaa-Yaa-Zaa-|-(S,diacylglyceryl)Cys-, in which Xaa is hydrophobic (preferably Leu), and Yaa (Ala or Ser) and Zaa (Gly or Ala) have small, neutral side chains.</text>
        <dbReference type="EC" id="3.4.23.36"/>
    </reaction>
</comment>
<dbReference type="PRINTS" id="PR00781">
    <property type="entry name" value="LIPOSIGPTASE"/>
</dbReference>
<sequence>MTTQPRRRRAAAVSAWVEQGTTETPRTLVDSPAQLRRFLLAFAVAASAVLIDQGTKTLALTYLSEHERIPLLGDALGLQLAFNPGTVMSFGADATWVLTVVATAASVALLVAASRAHTVGWAVAIGLLWGGAVGNLLDRLLAPPGFGRGHVTDFLAYGNLFIGNLADVVLGAGVALSLLLSLSNRQVPRSSSQRETAAGRWTGDAHGVAASERGQAHEG</sequence>
<feature type="active site" evidence="9">
    <location>
        <position position="167"/>
    </location>
</feature>
<keyword evidence="7 9" id="KW-1133">Transmembrane helix</keyword>
<dbReference type="AlphaFoldDB" id="A0A6N7ZN65"/>
<evidence type="ECO:0000313" key="13">
    <source>
        <dbReference type="Proteomes" id="UP000440668"/>
    </source>
</evidence>
<evidence type="ECO:0000256" key="7">
    <source>
        <dbReference type="ARBA" id="ARBA00022989"/>
    </source>
</evidence>
<evidence type="ECO:0000313" key="12">
    <source>
        <dbReference type="EMBL" id="MTG90921.1"/>
    </source>
</evidence>
<dbReference type="RefSeq" id="WP_155100240.1">
    <property type="nucleotide sequence ID" value="NZ_WMKA01000076.1"/>
</dbReference>
<dbReference type="HAMAP" id="MF_00161">
    <property type="entry name" value="LspA"/>
    <property type="match status" value="1"/>
</dbReference>
<comment type="subcellular location">
    <subcellularLocation>
        <location evidence="9">Cell membrane</location>
        <topology evidence="9">Multi-pass membrane protein</topology>
    </subcellularLocation>
</comment>
<gene>
    <name evidence="9" type="primary">lspA</name>
    <name evidence="12" type="ORF">GJV82_18555</name>
</gene>
<dbReference type="Proteomes" id="UP000440668">
    <property type="component" value="Unassembled WGS sequence"/>
</dbReference>
<feature type="transmembrane region" description="Helical" evidence="9">
    <location>
        <begin position="157"/>
        <end position="182"/>
    </location>
</feature>
<evidence type="ECO:0000256" key="11">
    <source>
        <dbReference type="SAM" id="MobiDB-lite"/>
    </source>
</evidence>
<evidence type="ECO:0000256" key="8">
    <source>
        <dbReference type="ARBA" id="ARBA00023136"/>
    </source>
</evidence>
<dbReference type="InterPro" id="IPR001872">
    <property type="entry name" value="Peptidase_A8"/>
</dbReference>
<keyword evidence="4 9" id="KW-0812">Transmembrane</keyword>
<keyword evidence="6 9" id="KW-0378">Hydrolase</keyword>